<sequence length="354" mass="38484">MRTIRLITALAALAPGLLQAADSPSLETAVAEYRTLPREYRLDGIVEAVNRTTVSAQTQGRVEEITFDVDDYVEQNSVVARIKDTEHRAKVAQAAADLKSASARLLQAREEFERIQGLYARKNVSDSAMDKATADLAAAQAELDSATARLEQAQEQLDYTQIRAPYSGIVTHRHVEIGETLSPGQPVMTGISLDQLRVIVDVPQSAIASVRREPQARVYLPDGERVETDRITVFPFADLGSNTFKVRIELPEGTPSLFPGMFVKTGFVVGVKDELVVPRAAVARRSEVTGVYVVTADDHLILRQIRLGRELDDVVVVLAGLNAGERVALDPIAAGVAIKAQAEARRAAVEADHD</sequence>
<dbReference type="AlphaFoldDB" id="A0A4R4AJW9"/>
<protein>
    <submittedName>
        <fullName evidence="10">RND family efflux transporter MFP subunit</fullName>
    </submittedName>
</protein>
<dbReference type="Pfam" id="PF25876">
    <property type="entry name" value="HH_MFP_RND"/>
    <property type="match status" value="1"/>
</dbReference>
<dbReference type="Pfam" id="PF25954">
    <property type="entry name" value="Beta-barrel_RND_2"/>
    <property type="match status" value="1"/>
</dbReference>
<dbReference type="InterPro" id="IPR058792">
    <property type="entry name" value="Beta-barrel_RND_2"/>
</dbReference>
<evidence type="ECO:0000259" key="6">
    <source>
        <dbReference type="Pfam" id="PF25876"/>
    </source>
</evidence>
<keyword evidence="4" id="KW-0175">Coiled coil</keyword>
<dbReference type="PANTHER" id="PTHR30469:SF18">
    <property type="entry name" value="RESISTANCE-NODULATION-CELL DIVISION (RND) EFFLUX MEMBRANE FUSION PROTEIN-RELATED"/>
    <property type="match status" value="1"/>
</dbReference>
<dbReference type="RefSeq" id="WP_132228152.1">
    <property type="nucleotide sequence ID" value="NZ_NRRH01000002.1"/>
</dbReference>
<dbReference type="SUPFAM" id="SSF111369">
    <property type="entry name" value="HlyD-like secretion proteins"/>
    <property type="match status" value="1"/>
</dbReference>
<comment type="subcellular location">
    <subcellularLocation>
        <location evidence="1">Cell envelope</location>
    </subcellularLocation>
</comment>
<dbReference type="InterPro" id="IPR058624">
    <property type="entry name" value="MdtA-like_HH"/>
</dbReference>
<keyword evidence="5" id="KW-0732">Signal</keyword>
<dbReference type="Pfam" id="PF25917">
    <property type="entry name" value="BSH_RND"/>
    <property type="match status" value="1"/>
</dbReference>
<feature type="domain" description="CusB-like beta-barrel" evidence="8">
    <location>
        <begin position="198"/>
        <end position="265"/>
    </location>
</feature>
<comment type="caution">
    <text evidence="10">The sequence shown here is derived from an EMBL/GenBank/DDBJ whole genome shotgun (WGS) entry which is preliminary data.</text>
</comment>
<evidence type="ECO:0000259" key="8">
    <source>
        <dbReference type="Pfam" id="PF25954"/>
    </source>
</evidence>
<comment type="similarity">
    <text evidence="2">Belongs to the membrane fusion protein (MFP) (TC 8.A.1) family.</text>
</comment>
<name>A0A4R4AJW9_MARGR</name>
<feature type="domain" description="Multidrug resistance protein MdtA-like alpha-helical hairpin" evidence="6">
    <location>
        <begin position="91"/>
        <end position="160"/>
    </location>
</feature>
<evidence type="ECO:0000256" key="5">
    <source>
        <dbReference type="SAM" id="SignalP"/>
    </source>
</evidence>
<dbReference type="PANTHER" id="PTHR30469">
    <property type="entry name" value="MULTIDRUG RESISTANCE PROTEIN MDTA"/>
    <property type="match status" value="1"/>
</dbReference>
<feature type="coiled-coil region" evidence="4">
    <location>
        <begin position="91"/>
        <end position="163"/>
    </location>
</feature>
<evidence type="ECO:0000256" key="3">
    <source>
        <dbReference type="ARBA" id="ARBA00022448"/>
    </source>
</evidence>
<reference evidence="10 11" key="1">
    <citation type="submission" date="2019-03" db="EMBL/GenBank/DDBJ databases">
        <title>Genomic Encyclopedia of Type Strains, Phase IV (KMG-IV): sequencing the most valuable type-strain genomes for metagenomic binning, comparative biology and taxonomic classification.</title>
        <authorList>
            <person name="Goeker M."/>
        </authorList>
    </citation>
    <scope>NUCLEOTIDE SEQUENCE [LARGE SCALE GENOMIC DNA]</scope>
    <source>
        <strain evidence="10 11">DSM 203</strain>
    </source>
</reference>
<feature type="domain" description="Multidrug resistance protein MdtA-like C-terminal permuted SH3" evidence="9">
    <location>
        <begin position="275"/>
        <end position="330"/>
    </location>
</feature>
<dbReference type="Proteomes" id="UP000295247">
    <property type="component" value="Unassembled WGS sequence"/>
</dbReference>
<evidence type="ECO:0000259" key="7">
    <source>
        <dbReference type="Pfam" id="PF25917"/>
    </source>
</evidence>
<feature type="chain" id="PRO_5020544817" evidence="5">
    <location>
        <begin position="21"/>
        <end position="354"/>
    </location>
</feature>
<proteinExistence type="inferred from homology"/>
<dbReference type="InterPro" id="IPR006143">
    <property type="entry name" value="RND_pump_MFP"/>
</dbReference>
<dbReference type="Gene3D" id="2.40.50.100">
    <property type="match status" value="1"/>
</dbReference>
<evidence type="ECO:0000256" key="2">
    <source>
        <dbReference type="ARBA" id="ARBA00009477"/>
    </source>
</evidence>
<evidence type="ECO:0000256" key="1">
    <source>
        <dbReference type="ARBA" id="ARBA00004196"/>
    </source>
</evidence>
<evidence type="ECO:0000259" key="9">
    <source>
        <dbReference type="Pfam" id="PF25967"/>
    </source>
</evidence>
<dbReference type="EMBL" id="SMDC01000001">
    <property type="protein sequence ID" value="TCW39702.1"/>
    <property type="molecule type" value="Genomic_DNA"/>
</dbReference>
<dbReference type="Pfam" id="PF25967">
    <property type="entry name" value="RND-MFP_C"/>
    <property type="match status" value="1"/>
</dbReference>
<dbReference type="NCBIfam" id="TIGR01730">
    <property type="entry name" value="RND_mfp"/>
    <property type="match status" value="1"/>
</dbReference>
<organism evidence="10 11">
    <name type="scientific">Marichromatium gracile</name>
    <name type="common">Chromatium gracile</name>
    <dbReference type="NCBI Taxonomy" id="1048"/>
    <lineage>
        <taxon>Bacteria</taxon>
        <taxon>Pseudomonadati</taxon>
        <taxon>Pseudomonadota</taxon>
        <taxon>Gammaproteobacteria</taxon>
        <taxon>Chromatiales</taxon>
        <taxon>Chromatiaceae</taxon>
        <taxon>Marichromatium</taxon>
    </lineage>
</organism>
<evidence type="ECO:0000256" key="4">
    <source>
        <dbReference type="SAM" id="Coils"/>
    </source>
</evidence>
<dbReference type="Gene3D" id="2.40.420.20">
    <property type="match status" value="1"/>
</dbReference>
<dbReference type="Gene3D" id="1.10.287.470">
    <property type="entry name" value="Helix hairpin bin"/>
    <property type="match status" value="1"/>
</dbReference>
<feature type="signal peptide" evidence="5">
    <location>
        <begin position="1"/>
        <end position="20"/>
    </location>
</feature>
<evidence type="ECO:0000313" key="10">
    <source>
        <dbReference type="EMBL" id="TCW39702.1"/>
    </source>
</evidence>
<keyword evidence="3" id="KW-0813">Transport</keyword>
<dbReference type="GO" id="GO:0015562">
    <property type="term" value="F:efflux transmembrane transporter activity"/>
    <property type="evidence" value="ECO:0007669"/>
    <property type="project" value="TreeGrafter"/>
</dbReference>
<accession>A0A4R4AJW9</accession>
<dbReference type="InterPro" id="IPR058625">
    <property type="entry name" value="MdtA-like_BSH"/>
</dbReference>
<evidence type="ECO:0000313" key="11">
    <source>
        <dbReference type="Proteomes" id="UP000295247"/>
    </source>
</evidence>
<dbReference type="Gene3D" id="2.40.30.170">
    <property type="match status" value="1"/>
</dbReference>
<gene>
    <name evidence="10" type="ORF">EDC29_101116</name>
</gene>
<dbReference type="InterPro" id="IPR058627">
    <property type="entry name" value="MdtA-like_C"/>
</dbReference>
<feature type="domain" description="Multidrug resistance protein MdtA-like barrel-sandwich hybrid" evidence="7">
    <location>
        <begin position="51"/>
        <end position="186"/>
    </location>
</feature>
<dbReference type="GO" id="GO:1990281">
    <property type="term" value="C:efflux pump complex"/>
    <property type="evidence" value="ECO:0007669"/>
    <property type="project" value="TreeGrafter"/>
</dbReference>